<dbReference type="Proteomes" id="UP001190700">
    <property type="component" value="Unassembled WGS sequence"/>
</dbReference>
<sequence length="474" mass="52979">MDRSQPDATDQEAADEAKSALPWRINSQATAMGREVVSPRDSVVVYVCCVFVLRSAYGEKDYCSNQASSSKNSSDMRSTYEHIRFHTKRPGHNELSETMEVSYDGGLYVAGEKMISVREYEAAIEHLKMQLQPPRCTSPGGKCLQFNGTTWTCECTDDYSGTSCEHEGVPSYTRTQFAYIGVYASSLSTIQTGDQTFSSYGKWSDEAINAEGFDFLEFEPVDFDYPVVYFRLDNLVYGSQTRRRPTEYATTLTDAMNGVWTLPREGNYDICNFGRAHYDNNVHAAFGWNFHGGCDQGPAVSSPGTAQSINGDVRLYGYTRGTPRPVPYTRTQFAYIGVYASPLSTTQTGDQTFSSYGKWSDEAINAEGFDFLEFEPVDFDHPVVYFRLDNLVYGSQTRRRPTEYATTLTDAMNGVWTLPREGNYDICNFGRAHYDNNVHAAFGWKVRGGCDQGPAVSSSGFSDGDVRLYGYTRA</sequence>
<evidence type="ECO:0000313" key="3">
    <source>
        <dbReference type="EMBL" id="KAK3269597.1"/>
    </source>
</evidence>
<evidence type="ECO:0000259" key="2">
    <source>
        <dbReference type="PROSITE" id="PS00022"/>
    </source>
</evidence>
<gene>
    <name evidence="3" type="ORF">CYMTET_21966</name>
</gene>
<evidence type="ECO:0000313" key="4">
    <source>
        <dbReference type="Proteomes" id="UP001190700"/>
    </source>
</evidence>
<dbReference type="AlphaFoldDB" id="A0AAE0L2L8"/>
<reference evidence="3 4" key="1">
    <citation type="journal article" date="2015" name="Genome Biol. Evol.">
        <title>Comparative Genomics of a Bacterivorous Green Alga Reveals Evolutionary Causalities and Consequences of Phago-Mixotrophic Mode of Nutrition.</title>
        <authorList>
            <person name="Burns J.A."/>
            <person name="Paasch A."/>
            <person name="Narechania A."/>
            <person name="Kim E."/>
        </authorList>
    </citation>
    <scope>NUCLEOTIDE SEQUENCE [LARGE SCALE GENOMIC DNA]</scope>
    <source>
        <strain evidence="3 4">PLY_AMNH</strain>
    </source>
</reference>
<name>A0AAE0L2L8_9CHLO</name>
<keyword evidence="4" id="KW-1185">Reference proteome</keyword>
<dbReference type="EMBL" id="LGRX02010842">
    <property type="protein sequence ID" value="KAK3269597.1"/>
    <property type="molecule type" value="Genomic_DNA"/>
</dbReference>
<dbReference type="InterPro" id="IPR000742">
    <property type="entry name" value="EGF"/>
</dbReference>
<accession>A0AAE0L2L8</accession>
<evidence type="ECO:0000256" key="1">
    <source>
        <dbReference type="SAM" id="MobiDB-lite"/>
    </source>
</evidence>
<dbReference type="PROSITE" id="PS00022">
    <property type="entry name" value="EGF_1"/>
    <property type="match status" value="1"/>
</dbReference>
<proteinExistence type="predicted"/>
<protein>
    <recommendedName>
        <fullName evidence="2">EGF-like domain-containing protein</fullName>
    </recommendedName>
</protein>
<feature type="domain" description="EGF-like" evidence="2">
    <location>
        <begin position="153"/>
        <end position="164"/>
    </location>
</feature>
<organism evidence="3 4">
    <name type="scientific">Cymbomonas tetramitiformis</name>
    <dbReference type="NCBI Taxonomy" id="36881"/>
    <lineage>
        <taxon>Eukaryota</taxon>
        <taxon>Viridiplantae</taxon>
        <taxon>Chlorophyta</taxon>
        <taxon>Pyramimonadophyceae</taxon>
        <taxon>Pyramimonadales</taxon>
        <taxon>Pyramimonadaceae</taxon>
        <taxon>Cymbomonas</taxon>
    </lineage>
</organism>
<feature type="region of interest" description="Disordered" evidence="1">
    <location>
        <begin position="1"/>
        <end position="20"/>
    </location>
</feature>
<comment type="caution">
    <text evidence="3">The sequence shown here is derived from an EMBL/GenBank/DDBJ whole genome shotgun (WGS) entry which is preliminary data.</text>
</comment>